<dbReference type="GO" id="GO:0043419">
    <property type="term" value="P:urea catabolic process"/>
    <property type="evidence" value="ECO:0007669"/>
    <property type="project" value="InterPro"/>
</dbReference>
<dbReference type="OrthoDB" id="10063137at2759"/>
<dbReference type="PANTHER" id="PTHR31715">
    <property type="entry name" value="UREASE ACCESSORY PROTEIN G"/>
    <property type="match status" value="1"/>
</dbReference>
<dbReference type="InterPro" id="IPR003495">
    <property type="entry name" value="CobW/HypB/UreG_nucleotide-bd"/>
</dbReference>
<dbReference type="GO" id="GO:0003924">
    <property type="term" value="F:GTPase activity"/>
    <property type="evidence" value="ECO:0007669"/>
    <property type="project" value="InterPro"/>
</dbReference>
<keyword evidence="3" id="KW-0996">Nickel insertion</keyword>
<sequence length="356" mass="38843">MRKPALAESLISAQIVYTPHHTPPLPLSQNMTDSGVCKFELSSALSHLPQTHTHPRDLSTAMAIIPTLMTAYTPMAVEPGPLWSMATHTSTLNTLVSPGSPSLGARVHDWDWRVRCNNNSMRSIPIFTILDQSRRIRQNRAYPGIMSKVKRQVQHWCVARSLYFYFHSWDANIALVPLRAAVTTNDIFTREDQEFLIRNGALPAERIRAIETGGCPHAAIREDVSANLGALEELQAQFGCELLFVESGGDNLAANYSRELADYIIYVIDVSGGDKIPRKGGPGISQSDLLVINKIDLAPYVGASLEVMDRDAAAIRDGGPTVFAAVKHGKGVDDVIEHILGAWRASGAGKGKEKAA</sequence>
<comment type="similarity">
    <text evidence="1">Belongs to the SIMIBI class G3E GTPase family. UreG subfamily.</text>
</comment>
<keyword evidence="5" id="KW-0143">Chaperone</keyword>
<protein>
    <submittedName>
        <fullName evidence="7">Urease accessory protein ureG</fullName>
    </submittedName>
</protein>
<evidence type="ECO:0000256" key="2">
    <source>
        <dbReference type="ARBA" id="ARBA00022741"/>
    </source>
</evidence>
<evidence type="ECO:0000313" key="7">
    <source>
        <dbReference type="EMBL" id="ELU38256.1"/>
    </source>
</evidence>
<feature type="domain" description="CobW/HypB/UreG nucleotide-binding" evidence="6">
    <location>
        <begin position="179"/>
        <end position="321"/>
    </location>
</feature>
<keyword evidence="2" id="KW-0547">Nucleotide-binding</keyword>
<dbReference type="EMBL" id="AFRT01002224">
    <property type="protein sequence ID" value="ELU38256.1"/>
    <property type="molecule type" value="Genomic_DNA"/>
</dbReference>
<evidence type="ECO:0000256" key="3">
    <source>
        <dbReference type="ARBA" id="ARBA00022988"/>
    </source>
</evidence>
<comment type="caution">
    <text evidence="7">The sequence shown here is derived from an EMBL/GenBank/DDBJ whole genome shotgun (WGS) entry which is preliminary data.</text>
</comment>
<dbReference type="PANTHER" id="PTHR31715:SF0">
    <property type="entry name" value="UREASE ACCESSORY PROTEIN G"/>
    <property type="match status" value="1"/>
</dbReference>
<dbReference type="GO" id="GO:0005525">
    <property type="term" value="F:GTP binding"/>
    <property type="evidence" value="ECO:0007669"/>
    <property type="project" value="UniProtKB-KW"/>
</dbReference>
<organism evidence="7 8">
    <name type="scientific">Thanatephorus cucumeris (strain AG1-IA)</name>
    <name type="common">Rice sheath blight fungus</name>
    <name type="synonym">Rhizoctonia solani</name>
    <dbReference type="NCBI Taxonomy" id="983506"/>
    <lineage>
        <taxon>Eukaryota</taxon>
        <taxon>Fungi</taxon>
        <taxon>Dikarya</taxon>
        <taxon>Basidiomycota</taxon>
        <taxon>Agaricomycotina</taxon>
        <taxon>Agaricomycetes</taxon>
        <taxon>Cantharellales</taxon>
        <taxon>Ceratobasidiaceae</taxon>
        <taxon>Rhizoctonia</taxon>
        <taxon>Rhizoctonia solani AG-1</taxon>
    </lineage>
</organism>
<dbReference type="Gene3D" id="3.40.50.300">
    <property type="entry name" value="P-loop containing nucleotide triphosphate hydrolases"/>
    <property type="match status" value="1"/>
</dbReference>
<evidence type="ECO:0000256" key="5">
    <source>
        <dbReference type="ARBA" id="ARBA00023186"/>
    </source>
</evidence>
<dbReference type="InterPro" id="IPR027417">
    <property type="entry name" value="P-loop_NTPase"/>
</dbReference>
<dbReference type="NCBIfam" id="TIGR00101">
    <property type="entry name" value="ureG"/>
    <property type="match status" value="1"/>
</dbReference>
<dbReference type="SUPFAM" id="SSF52540">
    <property type="entry name" value="P-loop containing nucleoside triphosphate hydrolases"/>
    <property type="match status" value="1"/>
</dbReference>
<evidence type="ECO:0000313" key="8">
    <source>
        <dbReference type="Proteomes" id="UP000011668"/>
    </source>
</evidence>
<evidence type="ECO:0000256" key="1">
    <source>
        <dbReference type="ARBA" id="ARBA00005732"/>
    </source>
</evidence>
<reference evidence="7 8" key="1">
    <citation type="journal article" date="2013" name="Nat. Commun.">
        <title>The evolution and pathogenic mechanisms of the rice sheath blight pathogen.</title>
        <authorList>
            <person name="Zheng A."/>
            <person name="Lin R."/>
            <person name="Xu L."/>
            <person name="Qin P."/>
            <person name="Tang C."/>
            <person name="Ai P."/>
            <person name="Zhang D."/>
            <person name="Liu Y."/>
            <person name="Sun Z."/>
            <person name="Feng H."/>
            <person name="Wang Y."/>
            <person name="Chen Y."/>
            <person name="Liang X."/>
            <person name="Fu R."/>
            <person name="Li Q."/>
            <person name="Zhang J."/>
            <person name="Yu X."/>
            <person name="Xie Z."/>
            <person name="Ding L."/>
            <person name="Guan P."/>
            <person name="Tang J."/>
            <person name="Liang Y."/>
            <person name="Wang S."/>
            <person name="Deng Q."/>
            <person name="Li S."/>
            <person name="Zhu J."/>
            <person name="Wang L."/>
            <person name="Liu H."/>
            <person name="Li P."/>
        </authorList>
    </citation>
    <scope>NUCLEOTIDE SEQUENCE [LARGE SCALE GENOMIC DNA]</scope>
    <source>
        <strain evidence="8">AG-1 IA</strain>
    </source>
</reference>
<gene>
    <name evidence="7" type="ORF">AG1IA_07717</name>
</gene>
<name>L8WJ70_THACA</name>
<dbReference type="Pfam" id="PF02492">
    <property type="entry name" value="cobW"/>
    <property type="match status" value="1"/>
</dbReference>
<evidence type="ECO:0000256" key="4">
    <source>
        <dbReference type="ARBA" id="ARBA00023134"/>
    </source>
</evidence>
<proteinExistence type="inferred from homology"/>
<dbReference type="InterPro" id="IPR004400">
    <property type="entry name" value="UreG"/>
</dbReference>
<dbReference type="AlphaFoldDB" id="L8WJ70"/>
<dbReference type="GO" id="GO:0016151">
    <property type="term" value="F:nickel cation binding"/>
    <property type="evidence" value="ECO:0007669"/>
    <property type="project" value="InterPro"/>
</dbReference>
<keyword evidence="8" id="KW-1185">Reference proteome</keyword>
<accession>L8WJ70</accession>
<dbReference type="CDD" id="cd05540">
    <property type="entry name" value="UreG"/>
    <property type="match status" value="1"/>
</dbReference>
<keyword evidence="4" id="KW-0342">GTP-binding</keyword>
<dbReference type="STRING" id="983506.L8WJ70"/>
<dbReference type="Proteomes" id="UP000011668">
    <property type="component" value="Unassembled WGS sequence"/>
</dbReference>
<evidence type="ECO:0000259" key="6">
    <source>
        <dbReference type="Pfam" id="PF02492"/>
    </source>
</evidence>
<dbReference type="HOGENOM" id="CLU_778858_0_0_1"/>